<proteinExistence type="predicted"/>
<keyword evidence="1" id="KW-1185">Reference proteome</keyword>
<protein>
    <submittedName>
        <fullName evidence="2">Uncharacterized protein LOC116292206</fullName>
    </submittedName>
</protein>
<dbReference type="OrthoDB" id="5948245at2759"/>
<dbReference type="GeneID" id="116292206"/>
<gene>
    <name evidence="2" type="primary">LOC116292206</name>
</gene>
<name>A0A6P8HRQ2_ACTTE</name>
<reference evidence="2" key="1">
    <citation type="submission" date="2025-08" db="UniProtKB">
        <authorList>
            <consortium name="RefSeq"/>
        </authorList>
    </citation>
    <scope>IDENTIFICATION</scope>
    <source>
        <tissue evidence="2">Tentacle</tissue>
    </source>
</reference>
<dbReference type="RefSeq" id="XP_031555330.1">
    <property type="nucleotide sequence ID" value="XM_031699470.1"/>
</dbReference>
<dbReference type="Proteomes" id="UP000515163">
    <property type="component" value="Unplaced"/>
</dbReference>
<dbReference type="KEGG" id="aten:116292206"/>
<organism evidence="1 2">
    <name type="scientific">Actinia tenebrosa</name>
    <name type="common">Australian red waratah sea anemone</name>
    <dbReference type="NCBI Taxonomy" id="6105"/>
    <lineage>
        <taxon>Eukaryota</taxon>
        <taxon>Metazoa</taxon>
        <taxon>Cnidaria</taxon>
        <taxon>Anthozoa</taxon>
        <taxon>Hexacorallia</taxon>
        <taxon>Actiniaria</taxon>
        <taxon>Actiniidae</taxon>
        <taxon>Actinia</taxon>
    </lineage>
</organism>
<evidence type="ECO:0000313" key="2">
    <source>
        <dbReference type="RefSeq" id="XP_031555330.1"/>
    </source>
</evidence>
<accession>A0A6P8HRQ2</accession>
<evidence type="ECO:0000313" key="1">
    <source>
        <dbReference type="Proteomes" id="UP000515163"/>
    </source>
</evidence>
<dbReference type="InParanoid" id="A0A6P8HRQ2"/>
<sequence>MEVKASILSLNDDCLCNIVAFISDRSSFNSLARTCKRLQQLTSNPRNCHVDIVRLRAEHFIKRLVVHLGANHDKRGLSYEAYDEFCKFEEFLAQAFQYSSTRCLLTYDKVVDVWITSGPVASEVFTWVRNHSFSVSEGEPRATCMTKYSSFTVHLPRRNREMSVNTTYFHDHIGNYDDELTIEVKCDDLKIESKDFYRISPEDFKYWSEEEMKQVVESMKPVTDLLQEELGETIPSIHGNFLFWFLYFFPEKMRFDEEDKLSFKDAAKNEKPSIESIQPMLEYFQKNLLREFQTSSARWMKEKAFPEETETCKFVIESLDALVQRSDARFLKNIQRSISRIFRVITDYCLRKLPEKLMLALIKKTSFETDNFSSGATADKFVDNTVSFQLPESKFIKVKGEIEGDGYSDPTWHRLKLEFHLPDKKIHLDSGNIYDRRSREEKKLDMGKLSPVTKLLQECINHSMEGEEEIPKIKDMFTALYFIIVLDFGILRKDNFFGDSIDLSDLLMEAEEDKLSDE</sequence>
<dbReference type="AlphaFoldDB" id="A0A6P8HRQ2"/>